<proteinExistence type="predicted"/>
<accession>A0A327ZC42</accession>
<dbReference type="Proteomes" id="UP000249341">
    <property type="component" value="Unassembled WGS sequence"/>
</dbReference>
<keyword evidence="1" id="KW-0732">Signal</keyword>
<feature type="chain" id="PRO_5016293076" evidence="1">
    <location>
        <begin position="23"/>
        <end position="153"/>
    </location>
</feature>
<evidence type="ECO:0000313" key="2">
    <source>
        <dbReference type="EMBL" id="RAK37966.1"/>
    </source>
</evidence>
<reference evidence="2 3" key="1">
    <citation type="submission" date="2018-06" db="EMBL/GenBank/DDBJ databases">
        <title>Genomic Encyclopedia of Type Strains, Phase III (KMG-III): the genomes of soil and plant-associated and newly described type strains.</title>
        <authorList>
            <person name="Whitman W."/>
        </authorList>
    </citation>
    <scope>NUCLEOTIDE SEQUENCE [LARGE SCALE GENOMIC DNA]</scope>
    <source>
        <strain evidence="2 3">CGMCC 4.7090</strain>
    </source>
</reference>
<dbReference type="InterPro" id="IPR015141">
    <property type="entry name" value="PLipase_A2_prok/fun"/>
</dbReference>
<dbReference type="InterPro" id="IPR036444">
    <property type="entry name" value="PLipase_A2_dom_sf"/>
</dbReference>
<dbReference type="SUPFAM" id="SSF48619">
    <property type="entry name" value="Phospholipase A2, PLA2"/>
    <property type="match status" value="1"/>
</dbReference>
<dbReference type="EMBL" id="QLMJ01000006">
    <property type="protein sequence ID" value="RAK37966.1"/>
    <property type="molecule type" value="Genomic_DNA"/>
</dbReference>
<dbReference type="GO" id="GO:0006644">
    <property type="term" value="P:phospholipid metabolic process"/>
    <property type="evidence" value="ECO:0007669"/>
    <property type="project" value="InterPro"/>
</dbReference>
<dbReference type="AlphaFoldDB" id="A0A327ZC42"/>
<comment type="caution">
    <text evidence="2">The sequence shown here is derived from an EMBL/GenBank/DDBJ whole genome shotgun (WGS) entry which is preliminary data.</text>
</comment>
<name>A0A327ZC42_9ACTN</name>
<feature type="signal peptide" evidence="1">
    <location>
        <begin position="1"/>
        <end position="22"/>
    </location>
</feature>
<dbReference type="GO" id="GO:0050482">
    <property type="term" value="P:arachidonate secretion"/>
    <property type="evidence" value="ECO:0007669"/>
    <property type="project" value="InterPro"/>
</dbReference>
<keyword evidence="3" id="KW-1185">Reference proteome</keyword>
<sequence length="153" mass="17197">MSWRAAVAGFLLAGSLSEPAAAATTVDKATLLLRWTQPTAASTAAWNAARRDRDRWAEYGFDWATDSCSHAPERPFGFRFGPACRRHDFGYRNYRAAGTFAKHRKRLDEVFRADLRAECDSHRLAAQPPCNALAFTYFQTVVLLGSKERPKTR</sequence>
<protein>
    <submittedName>
        <fullName evidence="2">Phospholipase A2-like protein</fullName>
    </submittedName>
</protein>
<dbReference type="GO" id="GO:0004623">
    <property type="term" value="F:phospholipase A2 activity"/>
    <property type="evidence" value="ECO:0007669"/>
    <property type="project" value="InterPro"/>
</dbReference>
<evidence type="ECO:0000313" key="3">
    <source>
        <dbReference type="Proteomes" id="UP000249341"/>
    </source>
</evidence>
<organism evidence="2 3">
    <name type="scientific">Actinoplanes lutulentus</name>
    <dbReference type="NCBI Taxonomy" id="1287878"/>
    <lineage>
        <taxon>Bacteria</taxon>
        <taxon>Bacillati</taxon>
        <taxon>Actinomycetota</taxon>
        <taxon>Actinomycetes</taxon>
        <taxon>Micromonosporales</taxon>
        <taxon>Micromonosporaceae</taxon>
        <taxon>Actinoplanes</taxon>
    </lineage>
</organism>
<dbReference type="Gene3D" id="1.20.90.10">
    <property type="entry name" value="Phospholipase A2 domain"/>
    <property type="match status" value="1"/>
</dbReference>
<dbReference type="OrthoDB" id="290927at2"/>
<gene>
    <name evidence="2" type="ORF">B0I29_106235</name>
</gene>
<evidence type="ECO:0000256" key="1">
    <source>
        <dbReference type="SAM" id="SignalP"/>
    </source>
</evidence>
<dbReference type="RefSeq" id="WP_111649861.1">
    <property type="nucleotide sequence ID" value="NZ_JACHWI010000005.1"/>
</dbReference>
<dbReference type="Pfam" id="PF09056">
    <property type="entry name" value="Phospholip_A2_3"/>
    <property type="match status" value="1"/>
</dbReference>